<dbReference type="InterPro" id="IPR006687">
    <property type="entry name" value="Small_GTPase_SAR1"/>
</dbReference>
<dbReference type="InterPro" id="IPR006689">
    <property type="entry name" value="Small_GTPase_ARF/SAR"/>
</dbReference>
<dbReference type="AlphaFoldDB" id="A0AA43TQ52"/>
<feature type="binding site" evidence="18">
    <location>
        <position position="113"/>
    </location>
    <ligand>
        <name>GTP</name>
        <dbReference type="ChEBI" id="CHEBI:37565"/>
    </ligand>
</feature>
<feature type="binding site" evidence="19">
    <location>
        <position position="13"/>
    </location>
    <ligand>
        <name>GTP</name>
        <dbReference type="ChEBI" id="CHEBI:37565"/>
    </ligand>
</feature>
<dbReference type="PANTHER" id="PTHR45684">
    <property type="entry name" value="RE74312P"/>
    <property type="match status" value="1"/>
</dbReference>
<keyword evidence="12" id="KW-0653">Protein transport</keyword>
<evidence type="ECO:0000313" key="20">
    <source>
        <dbReference type="EMBL" id="MDI1487231.1"/>
    </source>
</evidence>
<evidence type="ECO:0000256" key="12">
    <source>
        <dbReference type="ARBA" id="ARBA00022927"/>
    </source>
</evidence>
<dbReference type="GO" id="GO:0003924">
    <property type="term" value="F:GTPase activity"/>
    <property type="evidence" value="ECO:0007669"/>
    <property type="project" value="InterPro"/>
</dbReference>
<feature type="binding site" evidence="18">
    <location>
        <position position="70"/>
    </location>
    <ligand>
        <name>GTP</name>
        <dbReference type="ChEBI" id="CHEBI:37565"/>
    </ligand>
</feature>
<keyword evidence="16" id="KW-0968">Cytoplasmic vesicle</keyword>
<comment type="caution">
    <text evidence="20">The sequence shown here is derived from an EMBL/GenBank/DDBJ whole genome shotgun (WGS) entry which is preliminary data.</text>
</comment>
<proteinExistence type="inferred from homology"/>
<feature type="binding site" evidence="18">
    <location>
        <position position="69"/>
    </location>
    <ligand>
        <name>GTP</name>
        <dbReference type="ChEBI" id="CHEBI:37565"/>
    </ligand>
</feature>
<evidence type="ECO:0000256" key="18">
    <source>
        <dbReference type="PIRSR" id="PIRSR606687-2"/>
    </source>
</evidence>
<evidence type="ECO:0000256" key="4">
    <source>
        <dbReference type="ARBA" id="ARBA00007507"/>
    </source>
</evidence>
<dbReference type="GO" id="GO:0005789">
    <property type="term" value="C:endoplasmic reticulum membrane"/>
    <property type="evidence" value="ECO:0007669"/>
    <property type="project" value="UniProtKB-SubCell"/>
</dbReference>
<evidence type="ECO:0000256" key="8">
    <source>
        <dbReference type="ARBA" id="ARBA00022741"/>
    </source>
</evidence>
<evidence type="ECO:0000256" key="19">
    <source>
        <dbReference type="PIRSR" id="PIRSR606689-1"/>
    </source>
</evidence>
<dbReference type="GO" id="GO:0000139">
    <property type="term" value="C:Golgi membrane"/>
    <property type="evidence" value="ECO:0007669"/>
    <property type="project" value="UniProtKB-SubCell"/>
</dbReference>
<evidence type="ECO:0000256" key="6">
    <source>
        <dbReference type="ARBA" id="ARBA00021124"/>
    </source>
</evidence>
<dbReference type="EMBL" id="JAPUFD010000005">
    <property type="protein sequence ID" value="MDI1487231.1"/>
    <property type="molecule type" value="Genomic_DNA"/>
</dbReference>
<feature type="binding site" evidence="18">
    <location>
        <position position="112"/>
    </location>
    <ligand>
        <name>GTP</name>
        <dbReference type="ChEBI" id="CHEBI:37565"/>
    </ligand>
</feature>
<keyword evidence="10" id="KW-0256">Endoplasmic reticulum</keyword>
<keyword evidence="9" id="KW-0378">Hydrolase</keyword>
<keyword evidence="13" id="KW-0333">Golgi apparatus</keyword>
<comment type="subcellular location">
    <subcellularLocation>
        <location evidence="2">Cytoplasmic vesicle</location>
        <location evidence="2">COPII-coated vesicle membrane</location>
        <topology evidence="2">Peripheral membrane protein</topology>
        <orientation evidence="2">Cytoplasmic side</orientation>
    </subcellularLocation>
    <subcellularLocation>
        <location evidence="3">Endoplasmic reticulum membrane</location>
        <topology evidence="3">Peripheral membrane protein</topology>
        <orientation evidence="3">Cytoplasmic side</orientation>
    </subcellularLocation>
    <subcellularLocation>
        <location evidence="1">Golgi apparatus membrane</location>
        <topology evidence="1">Peripheral membrane protein</topology>
        <orientation evidence="1">Cytoplasmic side</orientation>
    </subcellularLocation>
</comment>
<evidence type="ECO:0000256" key="17">
    <source>
        <dbReference type="ARBA" id="ARBA00048548"/>
    </source>
</evidence>
<evidence type="ECO:0000256" key="7">
    <source>
        <dbReference type="ARBA" id="ARBA00022448"/>
    </source>
</evidence>
<dbReference type="PRINTS" id="PR00328">
    <property type="entry name" value="SAR1GTPBP"/>
</dbReference>
<evidence type="ECO:0000256" key="9">
    <source>
        <dbReference type="ARBA" id="ARBA00022801"/>
    </source>
</evidence>
<dbReference type="Pfam" id="PF00025">
    <property type="entry name" value="Arf"/>
    <property type="match status" value="1"/>
</dbReference>
<dbReference type="GO" id="GO:0012507">
    <property type="term" value="C:ER to Golgi transport vesicle membrane"/>
    <property type="evidence" value="ECO:0007669"/>
    <property type="project" value="UniProtKB-SubCell"/>
</dbReference>
<protein>
    <recommendedName>
        <fullName evidence="6">Small COPII coat GTPase SAR1</fullName>
    </recommendedName>
    <alternativeName>
        <fullName evidence="5">Small COPII coat GTPase sar1</fullName>
    </alternativeName>
</protein>
<feature type="binding site" evidence="18">
    <location>
        <position position="72"/>
    </location>
    <ligand>
        <name>GTP</name>
        <dbReference type="ChEBI" id="CHEBI:37565"/>
    </ligand>
</feature>
<evidence type="ECO:0000256" key="16">
    <source>
        <dbReference type="ARBA" id="ARBA00023329"/>
    </source>
</evidence>
<dbReference type="PROSITE" id="PS51422">
    <property type="entry name" value="SAR1"/>
    <property type="match status" value="1"/>
</dbReference>
<keyword evidence="21" id="KW-1185">Reference proteome</keyword>
<dbReference type="FunFam" id="3.40.50.300:FF:000161">
    <property type="entry name" value="Small COPII coat GTPase"/>
    <property type="match status" value="1"/>
</dbReference>
<evidence type="ECO:0000256" key="14">
    <source>
        <dbReference type="ARBA" id="ARBA00023134"/>
    </source>
</evidence>
<comment type="similarity">
    <text evidence="4">Belongs to the small GTPase superfamily. SAR1 family.</text>
</comment>
<accession>A0AA43TQ52</accession>
<dbReference type="PROSITE" id="PS51417">
    <property type="entry name" value="ARF"/>
    <property type="match status" value="1"/>
</dbReference>
<reference evidence="20" key="1">
    <citation type="journal article" date="2023" name="Genome Biol. Evol.">
        <title>First Whole Genome Sequence and Flow Cytometry Genome Size Data for the Lichen-Forming Fungus Ramalina farinacea (Ascomycota).</title>
        <authorList>
            <person name="Llewellyn T."/>
            <person name="Mian S."/>
            <person name="Hill R."/>
            <person name="Leitch I.J."/>
            <person name="Gaya E."/>
        </authorList>
    </citation>
    <scope>NUCLEOTIDE SEQUENCE</scope>
    <source>
        <strain evidence="20">LIQ254RAFAR</strain>
    </source>
</reference>
<feature type="binding site" evidence="19">
    <location>
        <begin position="69"/>
        <end position="72"/>
    </location>
    <ligand>
        <name>GTP</name>
        <dbReference type="ChEBI" id="CHEBI:37565"/>
    </ligand>
</feature>
<evidence type="ECO:0000256" key="1">
    <source>
        <dbReference type="ARBA" id="ARBA00004255"/>
    </source>
</evidence>
<dbReference type="InterPro" id="IPR027417">
    <property type="entry name" value="P-loop_NTPase"/>
</dbReference>
<evidence type="ECO:0000256" key="5">
    <source>
        <dbReference type="ARBA" id="ARBA00019961"/>
    </source>
</evidence>
<keyword evidence="7" id="KW-0813">Transport</keyword>
<keyword evidence="11" id="KW-0931">ER-Golgi transport</keyword>
<evidence type="ECO:0000256" key="11">
    <source>
        <dbReference type="ARBA" id="ARBA00022892"/>
    </source>
</evidence>
<dbReference type="GO" id="GO:0016192">
    <property type="term" value="P:vesicle-mediated transport"/>
    <property type="evidence" value="ECO:0007669"/>
    <property type="project" value="UniProtKB-KW"/>
</dbReference>
<dbReference type="Proteomes" id="UP001161017">
    <property type="component" value="Unassembled WGS sequence"/>
</dbReference>
<dbReference type="GO" id="GO:0006886">
    <property type="term" value="P:intracellular protein transport"/>
    <property type="evidence" value="ECO:0007669"/>
    <property type="project" value="InterPro"/>
</dbReference>
<evidence type="ECO:0000256" key="13">
    <source>
        <dbReference type="ARBA" id="ARBA00023034"/>
    </source>
</evidence>
<keyword evidence="14 19" id="KW-0342">GTP-binding</keyword>
<dbReference type="Gene3D" id="3.40.50.300">
    <property type="entry name" value="P-loop containing nucleotide triphosphate hydrolases"/>
    <property type="match status" value="1"/>
</dbReference>
<evidence type="ECO:0000256" key="2">
    <source>
        <dbReference type="ARBA" id="ARBA00004299"/>
    </source>
</evidence>
<gene>
    <name evidence="20" type="primary">SAR1</name>
    <name evidence="20" type="ORF">OHK93_006500</name>
</gene>
<keyword evidence="15" id="KW-0472">Membrane</keyword>
<sequence length="129" mass="14752">MGNCRFTTFDLGGHQQARRLWKDYFPEVSGIVFLVDAKDHERFAESKAELDALLTMEDLSKVPFAILGNKIDHPDAISEEQLRQELGLWQTTGKGKVQLEGVRPIEVFMCSVVMRQGYAEAFRWIANYV</sequence>
<organism evidence="20 21">
    <name type="scientific">Ramalina farinacea</name>
    <dbReference type="NCBI Taxonomy" id="258253"/>
    <lineage>
        <taxon>Eukaryota</taxon>
        <taxon>Fungi</taxon>
        <taxon>Dikarya</taxon>
        <taxon>Ascomycota</taxon>
        <taxon>Pezizomycotina</taxon>
        <taxon>Lecanoromycetes</taxon>
        <taxon>OSLEUM clade</taxon>
        <taxon>Lecanoromycetidae</taxon>
        <taxon>Lecanorales</taxon>
        <taxon>Lecanorineae</taxon>
        <taxon>Ramalinaceae</taxon>
        <taxon>Ramalina</taxon>
    </lineage>
</organism>
<dbReference type="GO" id="GO:0005525">
    <property type="term" value="F:GTP binding"/>
    <property type="evidence" value="ECO:0007669"/>
    <property type="project" value="UniProtKB-KW"/>
</dbReference>
<dbReference type="SMART" id="SM00178">
    <property type="entry name" value="SAR"/>
    <property type="match status" value="1"/>
</dbReference>
<evidence type="ECO:0000256" key="10">
    <source>
        <dbReference type="ARBA" id="ARBA00022824"/>
    </source>
</evidence>
<evidence type="ECO:0000256" key="15">
    <source>
        <dbReference type="ARBA" id="ARBA00023136"/>
    </source>
</evidence>
<name>A0AA43TQ52_9LECA</name>
<keyword evidence="8 18" id="KW-0547">Nucleotide-binding</keyword>
<evidence type="ECO:0000256" key="3">
    <source>
        <dbReference type="ARBA" id="ARBA00004397"/>
    </source>
</evidence>
<comment type="catalytic activity">
    <reaction evidence="17">
        <text>GTP + H2O = GDP + phosphate + H(+)</text>
        <dbReference type="Rhea" id="RHEA:19669"/>
        <dbReference type="ChEBI" id="CHEBI:15377"/>
        <dbReference type="ChEBI" id="CHEBI:15378"/>
        <dbReference type="ChEBI" id="CHEBI:37565"/>
        <dbReference type="ChEBI" id="CHEBI:43474"/>
        <dbReference type="ChEBI" id="CHEBI:58189"/>
    </reaction>
</comment>
<evidence type="ECO:0000313" key="21">
    <source>
        <dbReference type="Proteomes" id="UP001161017"/>
    </source>
</evidence>
<dbReference type="SUPFAM" id="SSF52540">
    <property type="entry name" value="P-loop containing nucleoside triphosphate hydrolases"/>
    <property type="match status" value="1"/>
</dbReference>